<feature type="coiled-coil region" evidence="1">
    <location>
        <begin position="669"/>
        <end position="994"/>
    </location>
</feature>
<dbReference type="OrthoDB" id="313593at2759"/>
<comment type="caution">
    <text evidence="2">The sequence shown here is derived from an EMBL/GenBank/DDBJ whole genome shotgun (WGS) entry which is preliminary data.</text>
</comment>
<organism evidence="2 3">
    <name type="scientific">Pseudocohnilembus persalinus</name>
    <name type="common">Ciliate</name>
    <dbReference type="NCBI Taxonomy" id="266149"/>
    <lineage>
        <taxon>Eukaryota</taxon>
        <taxon>Sar</taxon>
        <taxon>Alveolata</taxon>
        <taxon>Ciliophora</taxon>
        <taxon>Intramacronucleata</taxon>
        <taxon>Oligohymenophorea</taxon>
        <taxon>Scuticociliatia</taxon>
        <taxon>Philasterida</taxon>
        <taxon>Pseudocohnilembidae</taxon>
        <taxon>Pseudocohnilembus</taxon>
    </lineage>
</organism>
<evidence type="ECO:0000256" key="1">
    <source>
        <dbReference type="SAM" id="Coils"/>
    </source>
</evidence>
<dbReference type="AlphaFoldDB" id="A0A0V0QC87"/>
<proteinExistence type="predicted"/>
<reference evidence="2 3" key="1">
    <citation type="journal article" date="2015" name="Sci. Rep.">
        <title>Genome of the facultative scuticociliatosis pathogen Pseudocohnilembus persalinus provides insight into its virulence through horizontal gene transfer.</title>
        <authorList>
            <person name="Xiong J."/>
            <person name="Wang G."/>
            <person name="Cheng J."/>
            <person name="Tian M."/>
            <person name="Pan X."/>
            <person name="Warren A."/>
            <person name="Jiang C."/>
            <person name="Yuan D."/>
            <person name="Miao W."/>
        </authorList>
    </citation>
    <scope>NUCLEOTIDE SEQUENCE [LARGE SCALE GENOMIC DNA]</scope>
    <source>
        <strain evidence="2">36N120E</strain>
    </source>
</reference>
<evidence type="ECO:0000313" key="3">
    <source>
        <dbReference type="Proteomes" id="UP000054937"/>
    </source>
</evidence>
<sequence>MEKKEILPNLGKDVENQLKIDFRVNSSQNDYNEDQEKNQIQKEQLNQLRRSMGSLQEKEEKEEFKSDNMVFQLVDKKQGNLGNGKQFGKSVNFQRNQEEYENQNEQFEIEEKEEEENQNYQKNQSYFEGHNQNQSQYYGQELEENREEFDYDVNEQNRVQINNLMNDDIQLSLVYQDNYNKEQFLNNQGDRQNKNGSPYQIDYQTSNMRFGEASSNNLNNYNKKLGLSGMNKKTTDVNSIYNYSTASNFYRVGSRVGTTQQGSRKNRTLVKGQWSSNKIDNNFLEQSAIQFDQNSNLNINNSNLNGNGRYRRAISQSNQKRILNKRVGNSSQMNLDNSFYVQDNSVNNNNIKGNIQSFQQKSLNQQSQIKNPYYQAKNIQSSVVTPTQQKKGQSFSSIKALSKFQKNINSGMMEKWINDTIMESELYVPDKKEKFEAPLKNYKLDLISLSGKDVNKESIQRMYRCLFVYSLGFYEMLNQIFDHANDKNMLIASVWKIFGILLESCSKEEYKMVVIELEKQKLHLKQEMEKEVQKQKDIIAKIESRENEIKDRLELQIKQLQMEKQNLLIEQRKIQSDFVQADNAYNQEVTIRLKFEHKINEVNSIHRELLIKHERLLKDFKQLQKQVDKHNQEIMERTNNQIKQQSQISQLKQSDRQNGQTIELYKISELKQKEKFEEYEKNIERLFKEKSQFQKTIQDMENHMAILKMENNKNLSQISIQQNQNEEMGNLIKLLKDEKEEQKKISEKQFNEIKKAQIEIQSLKNYKEEIIQKHDLLDKQLLKSQKIAADYKREIEEQGKKQRDNLVQIESQEMEIENQKKRIENLERAVKFIKESKLQADLMVEDVREKMSIVKEEYLALQQKQQTQIKLMRCLEEDLAEKKQKIVELQNIIDEEQEKNEKLEIEKVDLVGQQQEKLGKIEINYEDAKKEVEKMTIRQGELYKELLDKKQQVILLEDEKEQLQLDLQNKNDYLEQKIEESKQLHAKLIETQQNLQVQREK</sequence>
<gene>
    <name evidence="2" type="ORF">PPERSA_10964</name>
</gene>
<dbReference type="Proteomes" id="UP000054937">
    <property type="component" value="Unassembled WGS sequence"/>
</dbReference>
<feature type="coiled-coil region" evidence="1">
    <location>
        <begin position="606"/>
        <end position="640"/>
    </location>
</feature>
<protein>
    <submittedName>
        <fullName evidence="2">Uncharacterized protein</fullName>
    </submittedName>
</protein>
<dbReference type="InParanoid" id="A0A0V0QC87"/>
<feature type="coiled-coil region" evidence="1">
    <location>
        <begin position="90"/>
        <end position="117"/>
    </location>
</feature>
<dbReference type="EMBL" id="LDAU01000203">
    <property type="protein sequence ID" value="KRW99845.1"/>
    <property type="molecule type" value="Genomic_DNA"/>
</dbReference>
<feature type="coiled-coil region" evidence="1">
    <location>
        <begin position="31"/>
        <end position="58"/>
    </location>
</feature>
<accession>A0A0V0QC87</accession>
<keyword evidence="3" id="KW-1185">Reference proteome</keyword>
<name>A0A0V0QC87_PSEPJ</name>
<keyword evidence="1" id="KW-0175">Coiled coil</keyword>
<evidence type="ECO:0000313" key="2">
    <source>
        <dbReference type="EMBL" id="KRW99845.1"/>
    </source>
</evidence>
<feature type="coiled-coil region" evidence="1">
    <location>
        <begin position="507"/>
        <end position="577"/>
    </location>
</feature>